<evidence type="ECO:0000256" key="1">
    <source>
        <dbReference type="ARBA" id="ARBA00022490"/>
    </source>
</evidence>
<comment type="similarity">
    <text evidence="6">Belongs to the class IV-like SAM-binding methyltransferase superfamily. RNA methyltransferase TrmH family. RlmB subfamily.</text>
</comment>
<evidence type="ECO:0000313" key="9">
    <source>
        <dbReference type="Proteomes" id="UP000613768"/>
    </source>
</evidence>
<feature type="binding site" evidence="6">
    <location>
        <position position="197"/>
    </location>
    <ligand>
        <name>S-adenosyl-L-methionine</name>
        <dbReference type="ChEBI" id="CHEBI:59789"/>
    </ligand>
</feature>
<feature type="domain" description="RNA 2-O ribose methyltransferase substrate binding" evidence="7">
    <location>
        <begin position="5"/>
        <end position="81"/>
    </location>
</feature>
<dbReference type="InterPro" id="IPR013123">
    <property type="entry name" value="SpoU_subst-bd"/>
</dbReference>
<dbReference type="Pfam" id="PF00588">
    <property type="entry name" value="SpoU_methylase"/>
    <property type="match status" value="1"/>
</dbReference>
<dbReference type="Gene3D" id="3.40.1280.10">
    <property type="match status" value="1"/>
</dbReference>
<dbReference type="GO" id="GO:0003723">
    <property type="term" value="F:RNA binding"/>
    <property type="evidence" value="ECO:0007669"/>
    <property type="project" value="InterPro"/>
</dbReference>
<evidence type="ECO:0000313" key="8">
    <source>
        <dbReference type="EMBL" id="MBD8526535.1"/>
    </source>
</evidence>
<dbReference type="Pfam" id="PF08032">
    <property type="entry name" value="SpoU_sub_bind"/>
    <property type="match status" value="1"/>
</dbReference>
<keyword evidence="2 6" id="KW-0698">rRNA processing</keyword>
<keyword evidence="5 6" id="KW-0949">S-adenosyl-L-methionine</keyword>
<sequence>MSEQWIAGINAVSSALEHDPKQIAEVLIEQRAKNPRLNDIVEMAKAAGVAVRQAPPDALARVAGGTRHQGVVAQLGMQQNLGEGDLDELLGRLQTPLLLVLDGVQDPHNLGACLRSAEAAGVDAVIVPRDRAVGITPVVRKAAAGAADRVPLIRVTNLARTMKSLQEAGVWIVGLAGESDKSFYEMDLKGPIAIAMGGEGDGLRRLSREHCDFLARIPMRGSVESLNVSVATGVALFEALRQRGL</sequence>
<comment type="subcellular location">
    <subcellularLocation>
        <location evidence="6">Cytoplasm</location>
    </subcellularLocation>
</comment>
<evidence type="ECO:0000256" key="6">
    <source>
        <dbReference type="HAMAP-Rule" id="MF_01887"/>
    </source>
</evidence>
<evidence type="ECO:0000256" key="2">
    <source>
        <dbReference type="ARBA" id="ARBA00022552"/>
    </source>
</evidence>
<dbReference type="SUPFAM" id="SSF75217">
    <property type="entry name" value="alpha/beta knot"/>
    <property type="match status" value="1"/>
</dbReference>
<dbReference type="HAMAP" id="MF_01887">
    <property type="entry name" value="23SrRNA_methyltr_B"/>
    <property type="match status" value="1"/>
</dbReference>
<dbReference type="AlphaFoldDB" id="A0AAW3ZM31"/>
<dbReference type="InterPro" id="IPR024915">
    <property type="entry name" value="23S_rRNA_MeTrfase_RlmB"/>
</dbReference>
<dbReference type="Gene3D" id="3.30.1330.30">
    <property type="match status" value="1"/>
</dbReference>
<dbReference type="EC" id="2.1.1.185" evidence="6"/>
<dbReference type="InterPro" id="IPR029026">
    <property type="entry name" value="tRNA_m1G_MTases_N"/>
</dbReference>
<dbReference type="InterPro" id="IPR029028">
    <property type="entry name" value="Alpha/beta_knot_MTases"/>
</dbReference>
<gene>
    <name evidence="6 8" type="primary">rlmB</name>
    <name evidence="8" type="ORF">IFO71_12385</name>
</gene>
<dbReference type="PANTHER" id="PTHR46429:SF1">
    <property type="entry name" value="23S RRNA (GUANOSINE-2'-O-)-METHYLTRANSFERASE RLMB"/>
    <property type="match status" value="1"/>
</dbReference>
<dbReference type="NCBIfam" id="TIGR00186">
    <property type="entry name" value="rRNA_methyl_3"/>
    <property type="match status" value="1"/>
</dbReference>
<dbReference type="GO" id="GO:0005829">
    <property type="term" value="C:cytosol"/>
    <property type="evidence" value="ECO:0007669"/>
    <property type="project" value="TreeGrafter"/>
</dbReference>
<organism evidence="8 9">
    <name type="scientific">Pseudomarimonas arenosa</name>
    <dbReference type="NCBI Taxonomy" id="2774145"/>
    <lineage>
        <taxon>Bacteria</taxon>
        <taxon>Pseudomonadati</taxon>
        <taxon>Pseudomonadota</taxon>
        <taxon>Gammaproteobacteria</taxon>
        <taxon>Lysobacterales</taxon>
        <taxon>Lysobacteraceae</taxon>
        <taxon>Pseudomarimonas</taxon>
    </lineage>
</organism>
<reference evidence="8 9" key="1">
    <citation type="submission" date="2020-09" db="EMBL/GenBank/DDBJ databases">
        <title>Pseudoxanthomonas sp. CAU 1598 isolated from sand of Yaerae Beach.</title>
        <authorList>
            <person name="Kim W."/>
        </authorList>
    </citation>
    <scope>NUCLEOTIDE SEQUENCE [LARGE SCALE GENOMIC DNA]</scope>
    <source>
        <strain evidence="8 9">CAU 1598</strain>
    </source>
</reference>
<comment type="catalytic activity">
    <reaction evidence="6">
        <text>guanosine(2251) in 23S rRNA + S-adenosyl-L-methionine = 2'-O-methylguanosine(2251) in 23S rRNA + S-adenosyl-L-homocysteine + H(+)</text>
        <dbReference type="Rhea" id="RHEA:24140"/>
        <dbReference type="Rhea" id="RHEA-COMP:10239"/>
        <dbReference type="Rhea" id="RHEA-COMP:10241"/>
        <dbReference type="ChEBI" id="CHEBI:15378"/>
        <dbReference type="ChEBI" id="CHEBI:57856"/>
        <dbReference type="ChEBI" id="CHEBI:59789"/>
        <dbReference type="ChEBI" id="CHEBI:74269"/>
        <dbReference type="ChEBI" id="CHEBI:74445"/>
        <dbReference type="EC" id="2.1.1.185"/>
    </reaction>
</comment>
<evidence type="ECO:0000256" key="3">
    <source>
        <dbReference type="ARBA" id="ARBA00022603"/>
    </source>
</evidence>
<accession>A0AAW3ZM31</accession>
<feature type="binding site" evidence="6">
    <location>
        <position position="226"/>
    </location>
    <ligand>
        <name>S-adenosyl-L-methionine</name>
        <dbReference type="ChEBI" id="CHEBI:59789"/>
    </ligand>
</feature>
<name>A0AAW3ZM31_9GAMM</name>
<feature type="binding site" evidence="6">
    <location>
        <position position="217"/>
    </location>
    <ligand>
        <name>S-adenosyl-L-methionine</name>
        <dbReference type="ChEBI" id="CHEBI:59789"/>
    </ligand>
</feature>
<keyword evidence="9" id="KW-1185">Reference proteome</keyword>
<protein>
    <recommendedName>
        <fullName evidence="6">23S rRNA (guanosine-2'-O-)-methyltransferase RlmB</fullName>
        <ecNumber evidence="6">2.1.1.185</ecNumber>
    </recommendedName>
    <alternativeName>
        <fullName evidence="6">23S rRNA (guanosine2251 2'-O)-methyltransferase</fullName>
    </alternativeName>
    <alternativeName>
        <fullName evidence="6">23S rRNA Gm2251 2'-O-methyltransferase</fullName>
    </alternativeName>
</protein>
<comment type="caution">
    <text evidence="8">The sequence shown here is derived from an EMBL/GenBank/DDBJ whole genome shotgun (WGS) entry which is preliminary data.</text>
</comment>
<dbReference type="CDD" id="cd18103">
    <property type="entry name" value="SpoU-like_RlmB"/>
    <property type="match status" value="1"/>
</dbReference>
<dbReference type="SUPFAM" id="SSF55315">
    <property type="entry name" value="L30e-like"/>
    <property type="match status" value="1"/>
</dbReference>
<keyword evidence="4 6" id="KW-0808">Transferase</keyword>
<dbReference type="EMBL" id="JACYTR010000025">
    <property type="protein sequence ID" value="MBD8526535.1"/>
    <property type="molecule type" value="Genomic_DNA"/>
</dbReference>
<dbReference type="GO" id="GO:0070039">
    <property type="term" value="F:rRNA (guanosine-2'-O-)-methyltransferase activity"/>
    <property type="evidence" value="ECO:0007669"/>
    <property type="project" value="UniProtKB-UniRule"/>
</dbReference>
<dbReference type="InterPro" id="IPR001537">
    <property type="entry name" value="SpoU_MeTrfase"/>
</dbReference>
<evidence type="ECO:0000256" key="4">
    <source>
        <dbReference type="ARBA" id="ARBA00022679"/>
    </source>
</evidence>
<dbReference type="RefSeq" id="WP_192029955.1">
    <property type="nucleotide sequence ID" value="NZ_JACYTR010000025.1"/>
</dbReference>
<evidence type="ECO:0000259" key="7">
    <source>
        <dbReference type="SMART" id="SM00967"/>
    </source>
</evidence>
<keyword evidence="3 6" id="KW-0489">Methyltransferase</keyword>
<keyword evidence="1 6" id="KW-0963">Cytoplasm</keyword>
<proteinExistence type="inferred from homology"/>
<dbReference type="SMART" id="SM00967">
    <property type="entry name" value="SpoU_sub_bind"/>
    <property type="match status" value="1"/>
</dbReference>
<evidence type="ECO:0000256" key="5">
    <source>
        <dbReference type="ARBA" id="ARBA00022691"/>
    </source>
</evidence>
<dbReference type="FunFam" id="3.40.1280.10:FF:000008">
    <property type="entry name" value="Group 3 RNA methyltransferase TrmH"/>
    <property type="match status" value="1"/>
</dbReference>
<comment type="function">
    <text evidence="6">Specifically methylates the ribose of guanosine 2251 in 23S rRNA.</text>
</comment>
<dbReference type="Proteomes" id="UP000613768">
    <property type="component" value="Unassembled WGS sequence"/>
</dbReference>
<dbReference type="InterPro" id="IPR029064">
    <property type="entry name" value="Ribosomal_eL30-like_sf"/>
</dbReference>
<dbReference type="PANTHER" id="PTHR46429">
    <property type="entry name" value="23S RRNA (GUANOSINE-2'-O-)-METHYLTRANSFERASE RLMB"/>
    <property type="match status" value="1"/>
</dbReference>
<dbReference type="InterPro" id="IPR004441">
    <property type="entry name" value="rRNA_MeTrfase_TrmH"/>
</dbReference>